<evidence type="ECO:0000256" key="1">
    <source>
        <dbReference type="SAM" id="Phobius"/>
    </source>
</evidence>
<gene>
    <name evidence="2" type="ORF">SAMN05421684_1365</name>
</gene>
<dbReference type="AlphaFoldDB" id="A0A1H3MET2"/>
<dbReference type="STRING" id="137265.SAMN05421684_1365"/>
<keyword evidence="1" id="KW-0472">Membrane</keyword>
<keyword evidence="3" id="KW-1185">Reference proteome</keyword>
<feature type="transmembrane region" description="Helical" evidence="1">
    <location>
        <begin position="133"/>
        <end position="153"/>
    </location>
</feature>
<protein>
    <submittedName>
        <fullName evidence="2">Uncharacterized protein</fullName>
    </submittedName>
</protein>
<feature type="transmembrane region" description="Helical" evidence="1">
    <location>
        <begin position="200"/>
        <end position="225"/>
    </location>
</feature>
<proteinExistence type="predicted"/>
<sequence length="292" mass="30606">MRHATMTAIPRSLPESTLDTSAIPRRPLTMGELLDAALLVLRGHAAALLPLAAVLAVGEQWLLGPLRAWVGLDLLDPFRSVDHNFGPLWTTLCVGAGCEALIIALVAAPAARAAGALLLGRPLDNRAVLDPRGLRPIATLFLALFAGLAVATVSFAGPAWAIGFGFCALTVPVLVTDRVNPFRAIGRGAVLAGRSGARGVWVLLLAYLTWWLIRLLVGTAGGNFLAQLVPLPSEALGVLLTAMRVAVNTLAYAALACLAATLHLETRFRTEGLDIALSRGHGPAADPLAVRR</sequence>
<keyword evidence="1" id="KW-1133">Transmembrane helix</keyword>
<feature type="transmembrane region" description="Helical" evidence="1">
    <location>
        <begin position="88"/>
        <end position="112"/>
    </location>
</feature>
<name>A0A1H3MET2_9ACTN</name>
<dbReference type="Proteomes" id="UP000199632">
    <property type="component" value="Unassembled WGS sequence"/>
</dbReference>
<evidence type="ECO:0000313" key="3">
    <source>
        <dbReference type="Proteomes" id="UP000199632"/>
    </source>
</evidence>
<dbReference type="EMBL" id="FNQB01000001">
    <property type="protein sequence ID" value="SDY75231.1"/>
    <property type="molecule type" value="Genomic_DNA"/>
</dbReference>
<feature type="transmembrane region" description="Helical" evidence="1">
    <location>
        <begin position="159"/>
        <end position="179"/>
    </location>
</feature>
<organism evidence="2 3">
    <name type="scientific">Asanoa ishikariensis</name>
    <dbReference type="NCBI Taxonomy" id="137265"/>
    <lineage>
        <taxon>Bacteria</taxon>
        <taxon>Bacillati</taxon>
        <taxon>Actinomycetota</taxon>
        <taxon>Actinomycetes</taxon>
        <taxon>Micromonosporales</taxon>
        <taxon>Micromonosporaceae</taxon>
        <taxon>Asanoa</taxon>
    </lineage>
</organism>
<reference evidence="3" key="1">
    <citation type="submission" date="2016-10" db="EMBL/GenBank/DDBJ databases">
        <authorList>
            <person name="Varghese N."/>
            <person name="Submissions S."/>
        </authorList>
    </citation>
    <scope>NUCLEOTIDE SEQUENCE [LARGE SCALE GENOMIC DNA]</scope>
    <source>
        <strain evidence="3">DSM 44718</strain>
    </source>
</reference>
<keyword evidence="1" id="KW-0812">Transmembrane</keyword>
<accession>A0A1H3MET2</accession>
<feature type="transmembrane region" description="Helical" evidence="1">
    <location>
        <begin position="245"/>
        <end position="264"/>
    </location>
</feature>
<evidence type="ECO:0000313" key="2">
    <source>
        <dbReference type="EMBL" id="SDY75231.1"/>
    </source>
</evidence>